<proteinExistence type="inferred from homology"/>
<gene>
    <name evidence="2" type="ORF">S100892_01911</name>
</gene>
<dbReference type="InterPro" id="IPR033132">
    <property type="entry name" value="GH_1_N_CS"/>
</dbReference>
<accession>A0A1Y0VSL4</accession>
<sequence length="363" mass="42179">MTEKHYKMPENFLWGGAVAAHQFEGGWQEGGKGVSIADVMTAGNKDTARKVTDGIKDGEVYPNHWGIDFYHRYPEDIKLFNEMGFKCFRTSIAWTRIFPNGDETEPNEAGLKFYDDMFDELLKYNIQPIITLSHFEMPYHLVKEYGGWTNRKLIDFFVRFAETVMKRYKGKVKYWMTFNEINNQTDWSNPHHLLQDSAIKVKAGTPGMEEMMYQAAHNEMVASAKVVELGHQIDSEYQIGAMIAMCPIYPLTAKPEDIMMAERAMQTRYYFGDVQANGEYPNWLPKYWERQNIHVEISDDDREILKKGAVDYIGFSYYMSFTTKSTDENTDYAYKEARDLVDNPYVQNQIGAGRLILLVYVIR</sequence>
<comment type="similarity">
    <text evidence="1">Belongs to the glycosyl hydrolase 1 family.</text>
</comment>
<dbReference type="PANTHER" id="PTHR10353">
    <property type="entry name" value="GLYCOSYL HYDROLASE"/>
    <property type="match status" value="1"/>
</dbReference>
<dbReference type="GO" id="GO:0016052">
    <property type="term" value="P:carbohydrate catabolic process"/>
    <property type="evidence" value="ECO:0007669"/>
    <property type="project" value="TreeGrafter"/>
</dbReference>
<evidence type="ECO:0000313" key="3">
    <source>
        <dbReference type="Proteomes" id="UP000196118"/>
    </source>
</evidence>
<dbReference type="Pfam" id="PF00232">
    <property type="entry name" value="Glyco_hydro_1"/>
    <property type="match status" value="1"/>
</dbReference>
<protein>
    <submittedName>
        <fullName evidence="2">6-phospho-beta-glucosidase</fullName>
        <ecNumber evidence="2">3.2.1.86</ecNumber>
    </submittedName>
</protein>
<organism evidence="2 3">
    <name type="scientific">Pediococcus pentosaceus</name>
    <dbReference type="NCBI Taxonomy" id="1255"/>
    <lineage>
        <taxon>Bacteria</taxon>
        <taxon>Bacillati</taxon>
        <taxon>Bacillota</taxon>
        <taxon>Bacilli</taxon>
        <taxon>Lactobacillales</taxon>
        <taxon>Lactobacillaceae</taxon>
        <taxon>Pediococcus</taxon>
    </lineage>
</organism>
<evidence type="ECO:0000256" key="1">
    <source>
        <dbReference type="RuleBase" id="RU003690"/>
    </source>
</evidence>
<reference evidence="2 3" key="1">
    <citation type="submission" date="2017-05" db="EMBL/GenBank/DDBJ databases">
        <title>Genome sequence of Pediococcus pentosaceus strain SRCM100892.</title>
        <authorList>
            <person name="Cho S.H."/>
        </authorList>
    </citation>
    <scope>NUCLEOTIDE SEQUENCE [LARGE SCALE GENOMIC DNA]</scope>
    <source>
        <strain evidence="2 3">SRCM100892</strain>
    </source>
</reference>
<dbReference type="Proteomes" id="UP000196118">
    <property type="component" value="Chromosome"/>
</dbReference>
<evidence type="ECO:0000313" key="2">
    <source>
        <dbReference type="EMBL" id="ARW20454.1"/>
    </source>
</evidence>
<dbReference type="EC" id="3.2.1.86" evidence="2"/>
<dbReference type="PROSITE" id="PS00653">
    <property type="entry name" value="GLYCOSYL_HYDROL_F1_2"/>
    <property type="match status" value="1"/>
</dbReference>
<dbReference type="PANTHER" id="PTHR10353:SF85">
    <property type="entry name" value="ARYL-PHOSPHO-BETA-D-GLUCOSIDASE BGLA"/>
    <property type="match status" value="1"/>
</dbReference>
<keyword evidence="2" id="KW-0326">Glycosidase</keyword>
<dbReference type="AlphaFoldDB" id="A0A1Y0VSL4"/>
<name>A0A1Y0VSL4_PEDPE</name>
<dbReference type="Gene3D" id="3.20.20.80">
    <property type="entry name" value="Glycosidases"/>
    <property type="match status" value="1"/>
</dbReference>
<dbReference type="SUPFAM" id="SSF51445">
    <property type="entry name" value="(Trans)glycosidases"/>
    <property type="match status" value="1"/>
</dbReference>
<dbReference type="InterPro" id="IPR001360">
    <property type="entry name" value="Glyco_hydro_1"/>
</dbReference>
<dbReference type="GO" id="GO:0008706">
    <property type="term" value="F:6-phospho-beta-glucosidase activity"/>
    <property type="evidence" value="ECO:0007669"/>
    <property type="project" value="UniProtKB-EC"/>
</dbReference>
<keyword evidence="2" id="KW-0378">Hydrolase</keyword>
<dbReference type="InterPro" id="IPR017853">
    <property type="entry name" value="GH"/>
</dbReference>
<dbReference type="GO" id="GO:0005829">
    <property type="term" value="C:cytosol"/>
    <property type="evidence" value="ECO:0007669"/>
    <property type="project" value="TreeGrafter"/>
</dbReference>
<dbReference type="EMBL" id="CP021474">
    <property type="protein sequence ID" value="ARW20454.1"/>
    <property type="molecule type" value="Genomic_DNA"/>
</dbReference>